<keyword evidence="5" id="KW-0805">Transcription regulation</keyword>
<evidence type="ECO:0000256" key="6">
    <source>
        <dbReference type="ARBA" id="ARBA00023125"/>
    </source>
</evidence>
<dbReference type="GO" id="GO:0005634">
    <property type="term" value="C:nucleus"/>
    <property type="evidence" value="ECO:0007669"/>
    <property type="project" value="UniProtKB-SubCell"/>
</dbReference>
<evidence type="ECO:0000256" key="7">
    <source>
        <dbReference type="ARBA" id="ARBA00023163"/>
    </source>
</evidence>
<dbReference type="Pfam" id="PF00105">
    <property type="entry name" value="zf-C4"/>
    <property type="match status" value="1"/>
</dbReference>
<keyword evidence="2" id="KW-0479">Metal-binding</keyword>
<keyword evidence="3" id="KW-0863">Zinc-finger</keyword>
<protein>
    <recommendedName>
        <fullName evidence="10">Nuclear receptor domain-containing protein</fullName>
    </recommendedName>
</protein>
<dbReference type="CDD" id="cd06960">
    <property type="entry name" value="NR_DBD_HNF4A"/>
    <property type="match status" value="1"/>
</dbReference>
<evidence type="ECO:0000256" key="1">
    <source>
        <dbReference type="ARBA" id="ARBA00004123"/>
    </source>
</evidence>
<dbReference type="Gene3D" id="3.30.50.10">
    <property type="entry name" value="Erythroid Transcription Factor GATA-1, subunit A"/>
    <property type="match status" value="1"/>
</dbReference>
<evidence type="ECO:0000256" key="4">
    <source>
        <dbReference type="ARBA" id="ARBA00022833"/>
    </source>
</evidence>
<dbReference type="PANTHER" id="PTHR46587">
    <property type="entry name" value="NUCLEAR HORMONE RECEPTOR FAMILY"/>
    <property type="match status" value="1"/>
</dbReference>
<keyword evidence="4" id="KW-0862">Zinc</keyword>
<dbReference type="Proteomes" id="UP001432027">
    <property type="component" value="Unassembled WGS sequence"/>
</dbReference>
<dbReference type="EMBL" id="BTSX01000006">
    <property type="protein sequence ID" value="GMT07671.1"/>
    <property type="molecule type" value="Genomic_DNA"/>
</dbReference>
<reference evidence="11" key="1">
    <citation type="submission" date="2023-10" db="EMBL/GenBank/DDBJ databases">
        <title>Genome assembly of Pristionchus species.</title>
        <authorList>
            <person name="Yoshida K."/>
            <person name="Sommer R.J."/>
        </authorList>
    </citation>
    <scope>NUCLEOTIDE SEQUENCE</scope>
    <source>
        <strain evidence="11">RS0144</strain>
    </source>
</reference>
<evidence type="ECO:0000313" key="12">
    <source>
        <dbReference type="Proteomes" id="UP001432027"/>
    </source>
</evidence>
<keyword evidence="7" id="KW-0804">Transcription</keyword>
<evidence type="ECO:0000256" key="9">
    <source>
        <dbReference type="ARBA" id="ARBA00023242"/>
    </source>
</evidence>
<comment type="subcellular location">
    <subcellularLocation>
        <location evidence="1">Nucleus</location>
    </subcellularLocation>
</comment>
<dbReference type="PROSITE" id="PS51030">
    <property type="entry name" value="NUCLEAR_REC_DBD_2"/>
    <property type="match status" value="1"/>
</dbReference>
<dbReference type="GO" id="GO:0008270">
    <property type="term" value="F:zinc ion binding"/>
    <property type="evidence" value="ECO:0007669"/>
    <property type="project" value="UniProtKB-KW"/>
</dbReference>
<feature type="domain" description="Nuclear receptor" evidence="10">
    <location>
        <begin position="17"/>
        <end position="90"/>
    </location>
</feature>
<gene>
    <name evidence="11" type="ORF">PENTCL1PPCAC_29845</name>
</gene>
<evidence type="ECO:0000256" key="3">
    <source>
        <dbReference type="ARBA" id="ARBA00022771"/>
    </source>
</evidence>
<organism evidence="11 12">
    <name type="scientific">Pristionchus entomophagus</name>
    <dbReference type="NCBI Taxonomy" id="358040"/>
    <lineage>
        <taxon>Eukaryota</taxon>
        <taxon>Metazoa</taxon>
        <taxon>Ecdysozoa</taxon>
        <taxon>Nematoda</taxon>
        <taxon>Chromadorea</taxon>
        <taxon>Rhabditida</taxon>
        <taxon>Rhabditina</taxon>
        <taxon>Diplogasteromorpha</taxon>
        <taxon>Diplogasteroidea</taxon>
        <taxon>Neodiplogasteridae</taxon>
        <taxon>Pristionchus</taxon>
    </lineage>
</organism>
<dbReference type="InterPro" id="IPR049636">
    <property type="entry name" value="HNF4-like_DBD"/>
</dbReference>
<dbReference type="GO" id="GO:0000978">
    <property type="term" value="F:RNA polymerase II cis-regulatory region sequence-specific DNA binding"/>
    <property type="evidence" value="ECO:0007669"/>
    <property type="project" value="InterPro"/>
</dbReference>
<dbReference type="AlphaFoldDB" id="A0AAV5UMN7"/>
<dbReference type="SMART" id="SM00399">
    <property type="entry name" value="ZnF_C4"/>
    <property type="match status" value="1"/>
</dbReference>
<evidence type="ECO:0000256" key="5">
    <source>
        <dbReference type="ARBA" id="ARBA00023015"/>
    </source>
</evidence>
<evidence type="ECO:0000259" key="10">
    <source>
        <dbReference type="PROSITE" id="PS51030"/>
    </source>
</evidence>
<evidence type="ECO:0000313" key="11">
    <source>
        <dbReference type="EMBL" id="GMT07671.1"/>
    </source>
</evidence>
<keyword evidence="12" id="KW-1185">Reference proteome</keyword>
<keyword evidence="9" id="KW-0539">Nucleus</keyword>
<evidence type="ECO:0000256" key="8">
    <source>
        <dbReference type="ARBA" id="ARBA00023170"/>
    </source>
</evidence>
<keyword evidence="6" id="KW-0238">DNA-binding</keyword>
<accession>A0AAV5UMN7</accession>
<evidence type="ECO:0000256" key="2">
    <source>
        <dbReference type="ARBA" id="ARBA00022723"/>
    </source>
</evidence>
<sequence>MPHSRPSCSRDTPAASAEGCAVCGDMVKWNRYGAPTCLGCMVFFRRAINNNSEFKCPRNGLCEIVLNSRRACRSCRLQKCHQVGMKPESE</sequence>
<keyword evidence="8" id="KW-0675">Receptor</keyword>
<comment type="caution">
    <text evidence="11">The sequence shown here is derived from an EMBL/GenBank/DDBJ whole genome shotgun (WGS) entry which is preliminary data.</text>
</comment>
<dbReference type="SUPFAM" id="SSF57716">
    <property type="entry name" value="Glucocorticoid receptor-like (DNA-binding domain)"/>
    <property type="match status" value="1"/>
</dbReference>
<dbReference type="PRINTS" id="PR00047">
    <property type="entry name" value="STROIDFINGER"/>
</dbReference>
<dbReference type="InterPro" id="IPR001628">
    <property type="entry name" value="Znf_hrmn_rcpt"/>
</dbReference>
<proteinExistence type="predicted"/>
<dbReference type="PANTHER" id="PTHR46587:SF5">
    <property type="entry name" value="NUCLEAR HORMONE RECEPTOR FAMILY"/>
    <property type="match status" value="1"/>
</dbReference>
<dbReference type="InterPro" id="IPR013088">
    <property type="entry name" value="Znf_NHR/GATA"/>
</dbReference>
<name>A0AAV5UMN7_9BILA</name>
<dbReference type="GO" id="GO:0003700">
    <property type="term" value="F:DNA-binding transcription factor activity"/>
    <property type="evidence" value="ECO:0007669"/>
    <property type="project" value="InterPro"/>
</dbReference>